<reference evidence="3" key="1">
    <citation type="submission" date="2016-10" db="EMBL/GenBank/DDBJ databases">
        <authorList>
            <person name="Varghese N."/>
            <person name="Submissions S."/>
        </authorList>
    </citation>
    <scope>NUCLEOTIDE SEQUENCE [LARGE SCALE GENOMIC DNA]</scope>
    <source>
        <strain evidence="3">DSM 17465</strain>
    </source>
</reference>
<dbReference type="AlphaFoldDB" id="A0A1I6XG17"/>
<gene>
    <name evidence="2" type="ORF">SAMN05444141_101168</name>
</gene>
<dbReference type="Proteomes" id="UP000183371">
    <property type="component" value="Unassembled WGS sequence"/>
</dbReference>
<organism evidence="2 3">
    <name type="scientific">Pseudovibrio denitrificans</name>
    <dbReference type="NCBI Taxonomy" id="258256"/>
    <lineage>
        <taxon>Bacteria</taxon>
        <taxon>Pseudomonadati</taxon>
        <taxon>Pseudomonadota</taxon>
        <taxon>Alphaproteobacteria</taxon>
        <taxon>Hyphomicrobiales</taxon>
        <taxon>Stappiaceae</taxon>
        <taxon>Pseudovibrio</taxon>
    </lineage>
</organism>
<protein>
    <submittedName>
        <fullName evidence="2">Uncharacterized protein</fullName>
    </submittedName>
</protein>
<keyword evidence="3" id="KW-1185">Reference proteome</keyword>
<name>A0A1I6XG17_9HYPH</name>
<feature type="region of interest" description="Disordered" evidence="1">
    <location>
        <begin position="1"/>
        <end position="20"/>
    </location>
</feature>
<dbReference type="EMBL" id="FPBD01000001">
    <property type="protein sequence ID" value="SFT37269.1"/>
    <property type="molecule type" value="Genomic_DNA"/>
</dbReference>
<feature type="compositionally biased region" description="Basic and acidic residues" evidence="1">
    <location>
        <begin position="1"/>
        <end position="18"/>
    </location>
</feature>
<evidence type="ECO:0000256" key="1">
    <source>
        <dbReference type="SAM" id="MobiDB-lite"/>
    </source>
</evidence>
<evidence type="ECO:0000313" key="2">
    <source>
        <dbReference type="EMBL" id="SFT37269.1"/>
    </source>
</evidence>
<sequence length="127" mass="13971">MPIDLNRADHSNEVENKHSTARQDVFDELLKSATAHGSETGSDVDFLNMFGSDISLCEPELGSIVKHRDTEEVGFVCGETTMLSGLRAFKFRPFDSAPTESVTCDPDELIVVGDPKLRVGYPVHCKN</sequence>
<proteinExistence type="predicted"/>
<evidence type="ECO:0000313" key="3">
    <source>
        <dbReference type="Proteomes" id="UP000183371"/>
    </source>
</evidence>
<accession>A0A1I6XG17</accession>